<evidence type="ECO:0000256" key="10">
    <source>
        <dbReference type="ARBA" id="ARBA00023136"/>
    </source>
</evidence>
<feature type="transmembrane region" description="Helical" evidence="12">
    <location>
        <begin position="124"/>
        <end position="148"/>
    </location>
</feature>
<dbReference type="Gene3D" id="1.20.1730.10">
    <property type="entry name" value="Sodium/glucose cotransporter"/>
    <property type="match status" value="1"/>
</dbReference>
<feature type="transmembrane region" description="Helical" evidence="12">
    <location>
        <begin position="471"/>
        <end position="491"/>
    </location>
</feature>
<keyword evidence="3" id="KW-0813">Transport</keyword>
<dbReference type="InterPro" id="IPR001734">
    <property type="entry name" value="Na/solute_symporter"/>
</dbReference>
<keyword evidence="6" id="KW-0769">Symport</keyword>
<feature type="transmembrane region" description="Helical" evidence="12">
    <location>
        <begin position="382"/>
        <end position="403"/>
    </location>
</feature>
<keyword evidence="5 12" id="KW-0812">Transmembrane</keyword>
<evidence type="ECO:0000256" key="2">
    <source>
        <dbReference type="ARBA" id="ARBA00006434"/>
    </source>
</evidence>
<evidence type="ECO:0000256" key="6">
    <source>
        <dbReference type="ARBA" id="ARBA00022847"/>
    </source>
</evidence>
<feature type="transmembrane region" description="Helical" evidence="12">
    <location>
        <begin position="38"/>
        <end position="56"/>
    </location>
</feature>
<keyword evidence="4" id="KW-1003">Cell membrane</keyword>
<sequence>VLPFGPGGLAFIALYLLSLLALGWWGRKARQSDTLQDFYLAGPGVGFAVLLLTLYATQWSGNTLFGYTGKAYGEGFSWLVSLHFMTALVVCYLFFAPWLHRLAKRHGFVTPADFLLHRFNSRPLCLLAVIVMLIGVANYLLAQIIAMGTATEVLLTYGVEDSAIAPRTAFIGGVILLAAIMLIYETLGGFRAVAWTDAIQGVILILGFMLLLGMVIHKYGTPADAVAKLIQIAPEKIEPPTGTRQTLNWISWIIIVGFGGALYPQAIQRIYAARNAHTLRRSLAVMVFLPLTTTIVVLLVGIIANANGLEVKKSIHLLPAICREVMQTPTGYWLVVILSAAILAGLMSTADSVLLVISAMITKDIYARHFNPAASEPQLTHLGKWISVAIVLLTASLAIAFYGHRDSNILITLLKIKFEMLLQLAPAFILGIHCQSLRSGPVLAGMAVGLAVGLGLFLQRKFGANPIDTHGLHEGVIGLVANCLVLFTSSLQRNKWGR</sequence>
<organism evidence="13">
    <name type="scientific">marine metagenome</name>
    <dbReference type="NCBI Taxonomy" id="408172"/>
    <lineage>
        <taxon>unclassified sequences</taxon>
        <taxon>metagenomes</taxon>
        <taxon>ecological metagenomes</taxon>
    </lineage>
</organism>
<evidence type="ECO:0000256" key="8">
    <source>
        <dbReference type="ARBA" id="ARBA00023053"/>
    </source>
</evidence>
<comment type="subcellular location">
    <subcellularLocation>
        <location evidence="1">Cell membrane</location>
        <topology evidence="1">Multi-pass membrane protein</topology>
    </subcellularLocation>
</comment>
<feature type="transmembrane region" description="Helical" evidence="12">
    <location>
        <begin position="409"/>
        <end position="430"/>
    </location>
</feature>
<feature type="transmembrane region" description="Helical" evidence="12">
    <location>
        <begin position="76"/>
        <end position="95"/>
    </location>
</feature>
<feature type="transmembrane region" description="Helical" evidence="12">
    <location>
        <begin position="6"/>
        <end position="26"/>
    </location>
</feature>
<proteinExistence type="inferred from homology"/>
<evidence type="ECO:0000256" key="4">
    <source>
        <dbReference type="ARBA" id="ARBA00022475"/>
    </source>
</evidence>
<keyword evidence="10 12" id="KW-0472">Membrane</keyword>
<dbReference type="PANTHER" id="PTHR48086:SF3">
    <property type="entry name" value="SODIUM_PROLINE SYMPORTER"/>
    <property type="match status" value="1"/>
</dbReference>
<keyword evidence="7 12" id="KW-1133">Transmembrane helix</keyword>
<dbReference type="Pfam" id="PF00474">
    <property type="entry name" value="SSF"/>
    <property type="match status" value="1"/>
</dbReference>
<evidence type="ECO:0000256" key="1">
    <source>
        <dbReference type="ARBA" id="ARBA00004651"/>
    </source>
</evidence>
<evidence type="ECO:0000256" key="5">
    <source>
        <dbReference type="ARBA" id="ARBA00022692"/>
    </source>
</evidence>
<dbReference type="PANTHER" id="PTHR48086">
    <property type="entry name" value="SODIUM/PROLINE SYMPORTER-RELATED"/>
    <property type="match status" value="1"/>
</dbReference>
<evidence type="ECO:0008006" key="14">
    <source>
        <dbReference type="Google" id="ProtNLM"/>
    </source>
</evidence>
<name>A0A381U1P4_9ZZZZ</name>
<feature type="transmembrane region" description="Helical" evidence="12">
    <location>
        <begin position="249"/>
        <end position="271"/>
    </location>
</feature>
<feature type="transmembrane region" description="Helical" evidence="12">
    <location>
        <begin position="168"/>
        <end position="187"/>
    </location>
</feature>
<evidence type="ECO:0000256" key="9">
    <source>
        <dbReference type="ARBA" id="ARBA00023065"/>
    </source>
</evidence>
<dbReference type="PROSITE" id="PS50283">
    <property type="entry name" value="NA_SOLUT_SYMP_3"/>
    <property type="match status" value="1"/>
</dbReference>
<evidence type="ECO:0000256" key="11">
    <source>
        <dbReference type="ARBA" id="ARBA00023201"/>
    </source>
</evidence>
<feature type="transmembrane region" description="Helical" evidence="12">
    <location>
        <begin position="442"/>
        <end position="459"/>
    </location>
</feature>
<accession>A0A381U1P4</accession>
<dbReference type="AlphaFoldDB" id="A0A381U1P4"/>
<protein>
    <recommendedName>
        <fullName evidence="14">Sodium:solute symporter family protein</fullName>
    </recommendedName>
</protein>
<dbReference type="CDD" id="cd10322">
    <property type="entry name" value="SLC5sbd"/>
    <property type="match status" value="1"/>
</dbReference>
<keyword evidence="8" id="KW-0915">Sodium</keyword>
<feature type="transmembrane region" description="Helical" evidence="12">
    <location>
        <begin position="332"/>
        <end position="361"/>
    </location>
</feature>
<dbReference type="InterPro" id="IPR038377">
    <property type="entry name" value="Na/Glc_symporter_sf"/>
</dbReference>
<feature type="transmembrane region" description="Helical" evidence="12">
    <location>
        <begin position="283"/>
        <end position="304"/>
    </location>
</feature>
<gene>
    <name evidence="13" type="ORF">METZ01_LOCUS73227</name>
</gene>
<keyword evidence="9" id="KW-0406">Ion transport</keyword>
<dbReference type="EMBL" id="UINC01005291">
    <property type="protein sequence ID" value="SVA20373.1"/>
    <property type="molecule type" value="Genomic_DNA"/>
</dbReference>
<evidence type="ECO:0000313" key="13">
    <source>
        <dbReference type="EMBL" id="SVA20373.1"/>
    </source>
</evidence>
<evidence type="ECO:0000256" key="3">
    <source>
        <dbReference type="ARBA" id="ARBA00022448"/>
    </source>
</evidence>
<feature type="non-terminal residue" evidence="13">
    <location>
        <position position="1"/>
    </location>
</feature>
<dbReference type="GO" id="GO:0005886">
    <property type="term" value="C:plasma membrane"/>
    <property type="evidence" value="ECO:0007669"/>
    <property type="project" value="UniProtKB-SubCell"/>
</dbReference>
<evidence type="ECO:0000256" key="12">
    <source>
        <dbReference type="SAM" id="Phobius"/>
    </source>
</evidence>
<evidence type="ECO:0000256" key="7">
    <source>
        <dbReference type="ARBA" id="ARBA00022989"/>
    </source>
</evidence>
<feature type="transmembrane region" description="Helical" evidence="12">
    <location>
        <begin position="199"/>
        <end position="216"/>
    </location>
</feature>
<comment type="similarity">
    <text evidence="2">Belongs to the sodium:solute symporter (SSF) (TC 2.A.21) family.</text>
</comment>
<reference evidence="13" key="1">
    <citation type="submission" date="2018-05" db="EMBL/GenBank/DDBJ databases">
        <authorList>
            <person name="Lanie J.A."/>
            <person name="Ng W.-L."/>
            <person name="Kazmierczak K.M."/>
            <person name="Andrzejewski T.M."/>
            <person name="Davidsen T.M."/>
            <person name="Wayne K.J."/>
            <person name="Tettelin H."/>
            <person name="Glass J.I."/>
            <person name="Rusch D."/>
            <person name="Podicherti R."/>
            <person name="Tsui H.-C.T."/>
            <person name="Winkler M.E."/>
        </authorList>
    </citation>
    <scope>NUCLEOTIDE SEQUENCE</scope>
</reference>
<keyword evidence="11" id="KW-0739">Sodium transport</keyword>
<dbReference type="GO" id="GO:0006814">
    <property type="term" value="P:sodium ion transport"/>
    <property type="evidence" value="ECO:0007669"/>
    <property type="project" value="UniProtKB-KW"/>
</dbReference>
<dbReference type="GO" id="GO:0015293">
    <property type="term" value="F:symporter activity"/>
    <property type="evidence" value="ECO:0007669"/>
    <property type="project" value="UniProtKB-KW"/>
</dbReference>
<dbReference type="InterPro" id="IPR050277">
    <property type="entry name" value="Sodium:Solute_Symporter"/>
</dbReference>